<dbReference type="SMART" id="SM00448">
    <property type="entry name" value="REC"/>
    <property type="match status" value="1"/>
</dbReference>
<protein>
    <submittedName>
        <fullName evidence="4">Response regulator</fullName>
    </submittedName>
</protein>
<feature type="modified residue" description="4-aspartylphosphate" evidence="2">
    <location>
        <position position="52"/>
    </location>
</feature>
<evidence type="ECO:0000256" key="2">
    <source>
        <dbReference type="PROSITE-ProRule" id="PRU00169"/>
    </source>
</evidence>
<dbReference type="InterPro" id="IPR001789">
    <property type="entry name" value="Sig_transdc_resp-reg_receiver"/>
</dbReference>
<dbReference type="OrthoDB" id="9800897at2"/>
<dbReference type="PANTHER" id="PTHR44591:SF3">
    <property type="entry name" value="RESPONSE REGULATORY DOMAIN-CONTAINING PROTEIN"/>
    <property type="match status" value="1"/>
</dbReference>
<name>A0A411MJZ6_9PSED</name>
<dbReference type="Pfam" id="PF00072">
    <property type="entry name" value="Response_reg"/>
    <property type="match status" value="1"/>
</dbReference>
<dbReference type="InterPro" id="IPR050595">
    <property type="entry name" value="Bact_response_regulator"/>
</dbReference>
<dbReference type="Gene3D" id="3.40.50.2300">
    <property type="match status" value="1"/>
</dbReference>
<dbReference type="SUPFAM" id="SSF52172">
    <property type="entry name" value="CheY-like"/>
    <property type="match status" value="1"/>
</dbReference>
<feature type="domain" description="Response regulatory" evidence="3">
    <location>
        <begin position="3"/>
        <end position="117"/>
    </location>
</feature>
<dbReference type="Proteomes" id="UP000291130">
    <property type="component" value="Chromosome"/>
</dbReference>
<reference evidence="4 5" key="1">
    <citation type="submission" date="2019-02" db="EMBL/GenBank/DDBJ databases">
        <title>Complete genome sequence of Pseudomonas sp. SNU WT1 isolated from rainbow trout.</title>
        <authorList>
            <person name="Oh W.T."/>
            <person name="Park S.C."/>
        </authorList>
    </citation>
    <scope>NUCLEOTIDE SEQUENCE [LARGE SCALE GENOMIC DNA]</scope>
    <source>
        <strain evidence="4 5">SNU WT1</strain>
    </source>
</reference>
<dbReference type="AlphaFoldDB" id="A0A411MJZ6"/>
<keyword evidence="5" id="KW-1185">Reference proteome</keyword>
<dbReference type="PANTHER" id="PTHR44591">
    <property type="entry name" value="STRESS RESPONSE REGULATOR PROTEIN 1"/>
    <property type="match status" value="1"/>
</dbReference>
<evidence type="ECO:0000313" key="5">
    <source>
        <dbReference type="Proteomes" id="UP000291130"/>
    </source>
</evidence>
<dbReference type="GO" id="GO:0000160">
    <property type="term" value="P:phosphorelay signal transduction system"/>
    <property type="evidence" value="ECO:0007669"/>
    <property type="project" value="InterPro"/>
</dbReference>
<gene>
    <name evidence="4" type="ORF">EXN22_15990</name>
</gene>
<dbReference type="EMBL" id="CP035952">
    <property type="protein sequence ID" value="QBF27123.1"/>
    <property type="molecule type" value="Genomic_DNA"/>
</dbReference>
<keyword evidence="1 2" id="KW-0597">Phosphoprotein</keyword>
<accession>A0A411MJZ6</accession>
<organism evidence="4 5">
    <name type="scientific">Pseudomonas tructae</name>
    <dbReference type="NCBI Taxonomy" id="2518644"/>
    <lineage>
        <taxon>Bacteria</taxon>
        <taxon>Pseudomonadati</taxon>
        <taxon>Pseudomonadota</taxon>
        <taxon>Gammaproteobacteria</taxon>
        <taxon>Pseudomonadales</taxon>
        <taxon>Pseudomonadaceae</taxon>
        <taxon>Pseudomonas</taxon>
    </lineage>
</organism>
<dbReference type="InterPro" id="IPR011006">
    <property type="entry name" value="CheY-like_superfamily"/>
</dbReference>
<dbReference type="KEGG" id="ptk:EXN22_15990"/>
<evidence type="ECO:0000256" key="1">
    <source>
        <dbReference type="ARBA" id="ARBA00022553"/>
    </source>
</evidence>
<sequence>MKTILVVDDEYLIAQILGWALEDAGFDVELAGNGHKALELLKGKRVELVITDYMMPGMNGEELATSIRAEPQWQGVSVMLMSGAQAYRGREAPALFAAVFDKPFDIDQLIAKVKELVGTPEAP</sequence>
<proteinExistence type="predicted"/>
<dbReference type="PROSITE" id="PS50110">
    <property type="entry name" value="RESPONSE_REGULATORY"/>
    <property type="match status" value="1"/>
</dbReference>
<evidence type="ECO:0000259" key="3">
    <source>
        <dbReference type="PROSITE" id="PS50110"/>
    </source>
</evidence>
<evidence type="ECO:0000313" key="4">
    <source>
        <dbReference type="EMBL" id="QBF27123.1"/>
    </source>
</evidence>
<dbReference type="RefSeq" id="WP_130264985.1">
    <property type="nucleotide sequence ID" value="NZ_CP035952.1"/>
</dbReference>